<sequence>MTTTDNNLNLVAAARRLLEAREDQMLTPVEWDALQAAVDAMGERVTPYYVATLTRYVVVDALHEDNARAKGHAALVDLYARSRKTNDLIEIQTVRPAMADEVAMCAYHAAKVAEEEARTNS</sequence>
<dbReference type="Proteomes" id="UP000315700">
    <property type="component" value="Chromosome"/>
</dbReference>
<reference evidence="1 2" key="1">
    <citation type="submission" date="2019-02" db="EMBL/GenBank/DDBJ databases">
        <title>Deep-cultivation of Planctomycetes and their phenomic and genomic characterization uncovers novel biology.</title>
        <authorList>
            <person name="Wiegand S."/>
            <person name="Jogler M."/>
            <person name="Boedeker C."/>
            <person name="Pinto D."/>
            <person name="Vollmers J."/>
            <person name="Rivas-Marin E."/>
            <person name="Kohn T."/>
            <person name="Peeters S.H."/>
            <person name="Heuer A."/>
            <person name="Rast P."/>
            <person name="Oberbeckmann S."/>
            <person name="Bunk B."/>
            <person name="Jeske O."/>
            <person name="Meyerdierks A."/>
            <person name="Storesund J.E."/>
            <person name="Kallscheuer N."/>
            <person name="Luecker S."/>
            <person name="Lage O.M."/>
            <person name="Pohl T."/>
            <person name="Merkel B.J."/>
            <person name="Hornburger P."/>
            <person name="Mueller R.-W."/>
            <person name="Bruemmer F."/>
            <person name="Labrenz M."/>
            <person name="Spormann A.M."/>
            <person name="Op den Camp H."/>
            <person name="Overmann J."/>
            <person name="Amann R."/>
            <person name="Jetten M.S.M."/>
            <person name="Mascher T."/>
            <person name="Medema M.H."/>
            <person name="Devos D.P."/>
            <person name="Kaster A.-K."/>
            <person name="Ovreas L."/>
            <person name="Rohde M."/>
            <person name="Galperin M.Y."/>
            <person name="Jogler C."/>
        </authorList>
    </citation>
    <scope>NUCLEOTIDE SEQUENCE [LARGE SCALE GENOMIC DNA]</scope>
    <source>
        <strain evidence="1 2">Pan44</strain>
    </source>
</reference>
<organism evidence="1 2">
    <name type="scientific">Caulifigura coniformis</name>
    <dbReference type="NCBI Taxonomy" id="2527983"/>
    <lineage>
        <taxon>Bacteria</taxon>
        <taxon>Pseudomonadati</taxon>
        <taxon>Planctomycetota</taxon>
        <taxon>Planctomycetia</taxon>
        <taxon>Planctomycetales</taxon>
        <taxon>Planctomycetaceae</taxon>
        <taxon>Caulifigura</taxon>
    </lineage>
</organism>
<protein>
    <submittedName>
        <fullName evidence="1">Uncharacterized protein</fullName>
    </submittedName>
</protein>
<evidence type="ECO:0000313" key="1">
    <source>
        <dbReference type="EMBL" id="QDT55933.1"/>
    </source>
</evidence>
<proteinExistence type="predicted"/>
<dbReference type="RefSeq" id="WP_145032494.1">
    <property type="nucleotide sequence ID" value="NZ_CP036271.1"/>
</dbReference>
<dbReference type="OrthoDB" id="286512at2"/>
<gene>
    <name evidence="1" type="ORF">Pan44_39810</name>
</gene>
<dbReference type="KEGG" id="ccos:Pan44_39810"/>
<evidence type="ECO:0000313" key="2">
    <source>
        <dbReference type="Proteomes" id="UP000315700"/>
    </source>
</evidence>
<dbReference type="EMBL" id="CP036271">
    <property type="protein sequence ID" value="QDT55933.1"/>
    <property type="molecule type" value="Genomic_DNA"/>
</dbReference>
<dbReference type="InParanoid" id="A0A517SIG9"/>
<dbReference type="AlphaFoldDB" id="A0A517SIG9"/>
<keyword evidence="2" id="KW-1185">Reference proteome</keyword>
<name>A0A517SIG9_9PLAN</name>
<accession>A0A517SIG9</accession>